<keyword evidence="2" id="KW-1133">Transmembrane helix</keyword>
<feature type="region of interest" description="Disordered" evidence="1">
    <location>
        <begin position="1"/>
        <end position="25"/>
    </location>
</feature>
<dbReference type="Proteomes" id="UP000298274">
    <property type="component" value="Chromosome"/>
</dbReference>
<keyword evidence="2" id="KW-0472">Membrane</keyword>
<protein>
    <submittedName>
        <fullName evidence="3">Uncharacterized protein</fullName>
    </submittedName>
</protein>
<feature type="compositionally biased region" description="Polar residues" evidence="1">
    <location>
        <begin position="1"/>
        <end position="18"/>
    </location>
</feature>
<proteinExistence type="predicted"/>
<feature type="transmembrane region" description="Helical" evidence="2">
    <location>
        <begin position="41"/>
        <end position="61"/>
    </location>
</feature>
<gene>
    <name evidence="3" type="ORF">E4167_06275</name>
</gene>
<keyword evidence="2" id="KW-0812">Transmembrane</keyword>
<sequence length="62" mass="6862">MSRHQQPNSRLNLKNPQASREKGRDGASFGRVLEGLTGQTVIIGPLWGVTYFLCVFVVRAFG</sequence>
<dbReference type="AlphaFoldDB" id="A0A4P7Y267"/>
<reference evidence="4" key="1">
    <citation type="submission" date="2019-04" db="EMBL/GenBank/DDBJ databases">
        <title>Complete genome sequence of Pseudomonas veronii strain PVy, a versatile degrader capable of using multiple contaminants as sole carbon sources.</title>
        <authorList>
            <person name="Lopez-Echartea E."/>
            <person name="Ridl J."/>
            <person name="Pajer P."/>
            <person name="Strejcek M."/>
            <person name="Suman J."/>
            <person name="Uhlik O."/>
        </authorList>
    </citation>
    <scope>NUCLEOTIDE SEQUENCE [LARGE SCALE GENOMIC DNA]</scope>
    <source>
        <strain evidence="4">Pvy</strain>
    </source>
</reference>
<organism evidence="3 4">
    <name type="scientific">Pseudomonas veronii</name>
    <dbReference type="NCBI Taxonomy" id="76761"/>
    <lineage>
        <taxon>Bacteria</taxon>
        <taxon>Pseudomonadati</taxon>
        <taxon>Pseudomonadota</taxon>
        <taxon>Gammaproteobacteria</taxon>
        <taxon>Pseudomonadales</taxon>
        <taxon>Pseudomonadaceae</taxon>
        <taxon>Pseudomonas</taxon>
    </lineage>
</organism>
<evidence type="ECO:0000256" key="2">
    <source>
        <dbReference type="SAM" id="Phobius"/>
    </source>
</evidence>
<evidence type="ECO:0000313" key="4">
    <source>
        <dbReference type="Proteomes" id="UP000298274"/>
    </source>
</evidence>
<evidence type="ECO:0000256" key="1">
    <source>
        <dbReference type="SAM" id="MobiDB-lite"/>
    </source>
</evidence>
<accession>A0A4P7Y267</accession>
<dbReference type="RefSeq" id="WP_155677410.1">
    <property type="nucleotide sequence ID" value="NZ_CP039631.3"/>
</dbReference>
<evidence type="ECO:0000313" key="3">
    <source>
        <dbReference type="EMBL" id="QCG65092.2"/>
    </source>
</evidence>
<dbReference type="EMBL" id="CP039631">
    <property type="protein sequence ID" value="QCG65092.2"/>
    <property type="molecule type" value="Genomic_DNA"/>
</dbReference>
<name>A0A4P7Y267_PSEVE</name>